<dbReference type="InterPro" id="IPR027417">
    <property type="entry name" value="P-loop_NTPase"/>
</dbReference>
<dbReference type="NCBIfam" id="TIGR01007">
    <property type="entry name" value="eps_fam"/>
    <property type="match status" value="1"/>
</dbReference>
<dbReference type="SUPFAM" id="SSF52540">
    <property type="entry name" value="P-loop containing nucleoside triphosphate hydrolases"/>
    <property type="match status" value="1"/>
</dbReference>
<evidence type="ECO:0000256" key="4">
    <source>
        <dbReference type="SAM" id="Phobius"/>
    </source>
</evidence>
<evidence type="ECO:0000313" key="6">
    <source>
        <dbReference type="EMBL" id="MDU0344779.1"/>
    </source>
</evidence>
<keyword evidence="2" id="KW-0067">ATP-binding</keyword>
<accession>A0ABU3SJ79</accession>
<dbReference type="RefSeq" id="WP_316003495.1">
    <property type="nucleotide sequence ID" value="NZ_JAWDIT010000001.1"/>
</dbReference>
<dbReference type="EMBL" id="JAWDIT010000001">
    <property type="protein sequence ID" value="MDU0344779.1"/>
    <property type="molecule type" value="Genomic_DNA"/>
</dbReference>
<dbReference type="PANTHER" id="PTHR32309">
    <property type="entry name" value="TYROSINE-PROTEIN KINASE"/>
    <property type="match status" value="1"/>
</dbReference>
<evidence type="ECO:0000256" key="3">
    <source>
        <dbReference type="SAM" id="MobiDB-lite"/>
    </source>
</evidence>
<keyword evidence="1" id="KW-0547">Nucleotide-binding</keyword>
<dbReference type="Gene3D" id="3.40.50.300">
    <property type="entry name" value="P-loop containing nucleotide triphosphate hydrolases"/>
    <property type="match status" value="1"/>
</dbReference>
<keyword evidence="7" id="KW-1185">Reference proteome</keyword>
<dbReference type="Proteomes" id="UP001261125">
    <property type="component" value="Unassembled WGS sequence"/>
</dbReference>
<evidence type="ECO:0000259" key="5">
    <source>
        <dbReference type="Pfam" id="PF01656"/>
    </source>
</evidence>
<proteinExistence type="predicted"/>
<dbReference type="InterPro" id="IPR005702">
    <property type="entry name" value="Wzc-like_C"/>
</dbReference>
<organism evidence="6 7">
    <name type="scientific">Microbacterium phycohabitans</name>
    <dbReference type="NCBI Taxonomy" id="3075993"/>
    <lineage>
        <taxon>Bacteria</taxon>
        <taxon>Bacillati</taxon>
        <taxon>Actinomycetota</taxon>
        <taxon>Actinomycetes</taxon>
        <taxon>Micrococcales</taxon>
        <taxon>Microbacteriaceae</taxon>
        <taxon>Microbacterium</taxon>
    </lineage>
</organism>
<evidence type="ECO:0000256" key="1">
    <source>
        <dbReference type="ARBA" id="ARBA00022741"/>
    </source>
</evidence>
<keyword evidence="4" id="KW-1133">Transmembrane helix</keyword>
<feature type="domain" description="CobQ/CobB/MinD/ParA nucleotide binding" evidence="5">
    <location>
        <begin position="275"/>
        <end position="446"/>
    </location>
</feature>
<keyword evidence="4" id="KW-0472">Membrane</keyword>
<dbReference type="InterPro" id="IPR050445">
    <property type="entry name" value="Bact_polysacc_biosynth/exp"/>
</dbReference>
<keyword evidence="6" id="KW-0808">Transferase</keyword>
<keyword evidence="4" id="KW-0812">Transmembrane</keyword>
<dbReference type="InterPro" id="IPR002586">
    <property type="entry name" value="CobQ/CobB/MinD/ParA_Nub-bd_dom"/>
</dbReference>
<feature type="compositionally biased region" description="Low complexity" evidence="3">
    <location>
        <begin position="506"/>
        <end position="515"/>
    </location>
</feature>
<dbReference type="PANTHER" id="PTHR32309:SF13">
    <property type="entry name" value="FERRIC ENTEROBACTIN TRANSPORT PROTEIN FEPE"/>
    <property type="match status" value="1"/>
</dbReference>
<name>A0ABU3SJ79_9MICO</name>
<dbReference type="EC" id="2.7.10.2" evidence="6"/>
<reference evidence="6 7" key="1">
    <citation type="submission" date="2023-09" db="EMBL/GenBank/DDBJ databases">
        <title>Microbacterium fusihabitans sp. nov., Microbacterium phycihabitans sp. nov., and Microbacterium cervinum sp. nov., isolated from dried seaweeds of beach.</title>
        <authorList>
            <person name="Lee S.D."/>
        </authorList>
    </citation>
    <scope>NUCLEOTIDE SEQUENCE [LARGE SCALE GENOMIC DNA]</scope>
    <source>
        <strain evidence="6 7">KSW2-29</strain>
    </source>
</reference>
<dbReference type="Pfam" id="PF01656">
    <property type="entry name" value="CbiA"/>
    <property type="match status" value="1"/>
</dbReference>
<feature type="region of interest" description="Disordered" evidence="3">
    <location>
        <begin position="462"/>
        <end position="523"/>
    </location>
</feature>
<feature type="transmembrane region" description="Helical" evidence="4">
    <location>
        <begin position="12"/>
        <end position="34"/>
    </location>
</feature>
<protein>
    <submittedName>
        <fullName evidence="6">Polysaccharide biosynthesis tyrosine autokinase</fullName>
        <ecNumber evidence="6">2.7.10.2</ecNumber>
    </submittedName>
</protein>
<feature type="transmembrane region" description="Helical" evidence="4">
    <location>
        <begin position="175"/>
        <end position="198"/>
    </location>
</feature>
<dbReference type="CDD" id="cd05387">
    <property type="entry name" value="BY-kinase"/>
    <property type="match status" value="1"/>
</dbReference>
<comment type="caution">
    <text evidence="6">The sequence shown here is derived from an EMBL/GenBank/DDBJ whole genome shotgun (WGS) entry which is preliminary data.</text>
</comment>
<evidence type="ECO:0000256" key="2">
    <source>
        <dbReference type="ARBA" id="ARBA00022840"/>
    </source>
</evidence>
<sequence>MELQTYLRIIRVGWVWLILGTLLGIGAAAGWVALQKPVYTADASGFVAVTGQGEDTGSALIADNLAKSKVKSYIDLGTWRSVAEDVITQLGLDTRPETLVDQVRVSNPVDTVNLLVVANASTPEGARDLAQAWIQAMSSEISRLESRDGGQALVQLVAGDSAQLPRSPSSPNWRIALAVGGLIGLAAGVSGAVVRYVLDRRIRSAEVVERETGHPVVGTIPLEKSFSDTGRLVPFDGGMSGGARAKFFRVAESLRELRTNLQFIDVDNPPRVIVISSPLPGDGKSTTSANLAIVLAASGQRVVLIDGDLRRPMVANIFGLIDGAGLTDVLAGRALFDEVAQPVGVDGNLLVLGAGMLPPNPSEVLGSERMRDLMRTLSADATIIIDAPPLLPVTDAAVLGHHADGVMVVASVGKTTIETLNKAMLNLEKANARCLGVVINRVPVRGRGRGYDDYQYTGDYYAAPPSATPEPVTAAGPSTSSATEARGSSRKTEGGGTRRSTAIAVPAPGEGPSPSRRSRRAAR</sequence>
<dbReference type="GO" id="GO:0004715">
    <property type="term" value="F:non-membrane spanning protein tyrosine kinase activity"/>
    <property type="evidence" value="ECO:0007669"/>
    <property type="project" value="UniProtKB-EC"/>
</dbReference>
<gene>
    <name evidence="6" type="ORF">RWH44_03575</name>
</gene>
<evidence type="ECO:0000313" key="7">
    <source>
        <dbReference type="Proteomes" id="UP001261125"/>
    </source>
</evidence>